<dbReference type="RefSeq" id="WP_145038893.1">
    <property type="nucleotide sequence ID" value="NZ_CP036347.1"/>
</dbReference>
<protein>
    <recommendedName>
        <fullName evidence="3">DUF4926 domain-containing protein</fullName>
    </recommendedName>
</protein>
<dbReference type="Proteomes" id="UP000320722">
    <property type="component" value="Chromosome"/>
</dbReference>
<proteinExistence type="predicted"/>
<evidence type="ECO:0000313" key="1">
    <source>
        <dbReference type="EMBL" id="QDU02251.1"/>
    </source>
</evidence>
<name>A0A517WAH9_9PLAN</name>
<evidence type="ECO:0008006" key="3">
    <source>
        <dbReference type="Google" id="ProtNLM"/>
    </source>
</evidence>
<accession>A0A517WAH9</accession>
<dbReference type="AlphaFoldDB" id="A0A517WAH9"/>
<reference evidence="1 2" key="1">
    <citation type="submission" date="2019-02" db="EMBL/GenBank/DDBJ databases">
        <title>Deep-cultivation of Planctomycetes and their phenomic and genomic characterization uncovers novel biology.</title>
        <authorList>
            <person name="Wiegand S."/>
            <person name="Jogler M."/>
            <person name="Boedeker C."/>
            <person name="Pinto D."/>
            <person name="Vollmers J."/>
            <person name="Rivas-Marin E."/>
            <person name="Kohn T."/>
            <person name="Peeters S.H."/>
            <person name="Heuer A."/>
            <person name="Rast P."/>
            <person name="Oberbeckmann S."/>
            <person name="Bunk B."/>
            <person name="Jeske O."/>
            <person name="Meyerdierks A."/>
            <person name="Storesund J.E."/>
            <person name="Kallscheuer N."/>
            <person name="Luecker S."/>
            <person name="Lage O.M."/>
            <person name="Pohl T."/>
            <person name="Merkel B.J."/>
            <person name="Hornburger P."/>
            <person name="Mueller R.-W."/>
            <person name="Bruemmer F."/>
            <person name="Labrenz M."/>
            <person name="Spormann A.M."/>
            <person name="Op den Camp H."/>
            <person name="Overmann J."/>
            <person name="Amann R."/>
            <person name="Jetten M.S.M."/>
            <person name="Mascher T."/>
            <person name="Medema M.H."/>
            <person name="Devos D.P."/>
            <person name="Kaster A.-K."/>
            <person name="Ovreas L."/>
            <person name="Rohde M."/>
            <person name="Galperin M.Y."/>
            <person name="Jogler C."/>
        </authorList>
    </citation>
    <scope>NUCLEOTIDE SEQUENCE [LARGE SCALE GENOMIC DNA]</scope>
    <source>
        <strain evidence="1 2">V6</strain>
    </source>
</reference>
<organism evidence="1 2">
    <name type="scientific">Gimesia chilikensis</name>
    <dbReference type="NCBI Taxonomy" id="2605989"/>
    <lineage>
        <taxon>Bacteria</taxon>
        <taxon>Pseudomonadati</taxon>
        <taxon>Planctomycetota</taxon>
        <taxon>Planctomycetia</taxon>
        <taxon>Planctomycetales</taxon>
        <taxon>Planctomycetaceae</taxon>
        <taxon>Gimesia</taxon>
    </lineage>
</organism>
<evidence type="ECO:0000313" key="2">
    <source>
        <dbReference type="Proteomes" id="UP000320722"/>
    </source>
</evidence>
<sequence>MINRNLPLLSAPIAEQYFVTLQPGTTEHPELRGSIGMIRSIRADGFLEIDFTCTGGPESVFIDSYHLIECAPPEELLQALTEK</sequence>
<dbReference type="EMBL" id="CP036347">
    <property type="protein sequence ID" value="QDU02251.1"/>
    <property type="molecule type" value="Genomic_DNA"/>
</dbReference>
<gene>
    <name evidence="1" type="ORF">V6x_19530</name>
</gene>